<reference evidence="2 3" key="1">
    <citation type="submission" date="2017-02" db="EMBL/GenBank/DDBJ databases">
        <authorList>
            <person name="Peterson S.W."/>
        </authorList>
    </citation>
    <scope>NUCLEOTIDE SEQUENCE [LARGE SCALE GENOMIC DNA]</scope>
    <source>
        <strain evidence="2 3">ATCC 35992</strain>
    </source>
</reference>
<evidence type="ECO:0008006" key="4">
    <source>
        <dbReference type="Google" id="ProtNLM"/>
    </source>
</evidence>
<evidence type="ECO:0000256" key="1">
    <source>
        <dbReference type="SAM" id="SignalP"/>
    </source>
</evidence>
<feature type="signal peptide" evidence="1">
    <location>
        <begin position="1"/>
        <end position="24"/>
    </location>
</feature>
<keyword evidence="1" id="KW-0732">Signal</keyword>
<evidence type="ECO:0000313" key="2">
    <source>
        <dbReference type="EMBL" id="SKA70439.1"/>
    </source>
</evidence>
<evidence type="ECO:0000313" key="3">
    <source>
        <dbReference type="Proteomes" id="UP000190814"/>
    </source>
</evidence>
<keyword evidence="3" id="KW-1185">Reference proteome</keyword>
<dbReference type="Proteomes" id="UP000190814">
    <property type="component" value="Unassembled WGS sequence"/>
</dbReference>
<feature type="chain" id="PRO_5012865983" description="Lipoprotein" evidence="1">
    <location>
        <begin position="25"/>
        <end position="245"/>
    </location>
</feature>
<dbReference type="RefSeq" id="WP_078766869.1">
    <property type="nucleotide sequence ID" value="NZ_FUXZ01000013.1"/>
</dbReference>
<dbReference type="PROSITE" id="PS51257">
    <property type="entry name" value="PROKAR_LIPOPROTEIN"/>
    <property type="match status" value="1"/>
</dbReference>
<organism evidence="2 3">
    <name type="scientific">Eubacterium uniforme</name>
    <dbReference type="NCBI Taxonomy" id="39495"/>
    <lineage>
        <taxon>Bacteria</taxon>
        <taxon>Bacillati</taxon>
        <taxon>Bacillota</taxon>
        <taxon>Clostridia</taxon>
        <taxon>Eubacteriales</taxon>
        <taxon>Eubacteriaceae</taxon>
        <taxon>Eubacterium</taxon>
    </lineage>
</organism>
<dbReference type="EMBL" id="FUXZ01000013">
    <property type="protein sequence ID" value="SKA70439.1"/>
    <property type="molecule type" value="Genomic_DNA"/>
</dbReference>
<proteinExistence type="predicted"/>
<dbReference type="STRING" id="39495.SAMN02745111_02033"/>
<sequence length="245" mass="28913">MVEKLKLSISILLLIIFTTSCSNKSNNGSSSENIEYVKNNIILNTSEDKRIRINEKCSNKEIYMENTTHNNNYNEESFRNEGHDLQAYIESFICDYVEIVKNNNGKKKVEDLLKKIDNINLKKYISYTLKEKTYFTTIIPSMNERCILENTEIKKIDDITFCYKADVIYSDRKDYKNSSYSGAGGIYVVVKISGENFYIDDFYWPIQDNPDELYRKEFNPYENYQDFWNNKDEVKLFFGKLRIGN</sequence>
<dbReference type="AlphaFoldDB" id="A0A1T4VZX4"/>
<accession>A0A1T4VZX4</accession>
<gene>
    <name evidence="2" type="ORF">SAMN02745111_02033</name>
</gene>
<protein>
    <recommendedName>
        <fullName evidence="4">Lipoprotein</fullName>
    </recommendedName>
</protein>
<name>A0A1T4VZX4_9FIRM</name>